<feature type="region of interest" description="Disordered" evidence="6">
    <location>
        <begin position="525"/>
        <end position="627"/>
    </location>
</feature>
<dbReference type="Gene3D" id="3.90.640.10">
    <property type="entry name" value="Actin, Chain A, domain 4"/>
    <property type="match status" value="1"/>
</dbReference>
<feature type="compositionally biased region" description="Low complexity" evidence="6">
    <location>
        <begin position="606"/>
        <end position="627"/>
    </location>
</feature>
<dbReference type="PRINTS" id="PR00301">
    <property type="entry name" value="HEATSHOCK70"/>
</dbReference>
<keyword evidence="5" id="KW-0143">Chaperone</keyword>
<dbReference type="PROSITE" id="PS01036">
    <property type="entry name" value="HSP70_3"/>
    <property type="match status" value="1"/>
</dbReference>
<name>A0A6M6JIS0_9PSEU</name>
<organism evidence="7 8">
    <name type="scientific">Pseudonocardia broussonetiae</name>
    <dbReference type="NCBI Taxonomy" id="2736640"/>
    <lineage>
        <taxon>Bacteria</taxon>
        <taxon>Bacillati</taxon>
        <taxon>Actinomycetota</taxon>
        <taxon>Actinomycetes</taxon>
        <taxon>Pseudonocardiales</taxon>
        <taxon>Pseudonocardiaceae</taxon>
        <taxon>Pseudonocardia</taxon>
    </lineage>
</organism>
<feature type="compositionally biased region" description="Gly residues" evidence="6">
    <location>
        <begin position="569"/>
        <end position="586"/>
    </location>
</feature>
<reference evidence="7 8" key="1">
    <citation type="submission" date="2020-05" db="EMBL/GenBank/DDBJ databases">
        <authorList>
            <person name="Mo P."/>
        </authorList>
    </citation>
    <scope>NUCLEOTIDE SEQUENCE [LARGE SCALE GENOMIC DNA]</scope>
    <source>
        <strain evidence="7 8">Gen01</strain>
    </source>
</reference>
<dbReference type="RefSeq" id="WP_172157506.1">
    <property type="nucleotide sequence ID" value="NZ_CP053564.1"/>
</dbReference>
<dbReference type="InterPro" id="IPR043129">
    <property type="entry name" value="ATPase_NBD"/>
</dbReference>
<feature type="compositionally biased region" description="Low complexity" evidence="6">
    <location>
        <begin position="541"/>
        <end position="568"/>
    </location>
</feature>
<evidence type="ECO:0000256" key="2">
    <source>
        <dbReference type="ARBA" id="ARBA00022741"/>
    </source>
</evidence>
<dbReference type="SUPFAM" id="SSF53067">
    <property type="entry name" value="Actin-like ATPase domain"/>
    <property type="match status" value="2"/>
</dbReference>
<dbReference type="PANTHER" id="PTHR45639:SF34">
    <property type="entry name" value="CHAPERONE PROTEIN DNAK"/>
    <property type="match status" value="1"/>
</dbReference>
<protein>
    <submittedName>
        <fullName evidence="7">Hsp70 family protein</fullName>
    </submittedName>
</protein>
<dbReference type="GO" id="GO:0030968">
    <property type="term" value="P:endoplasmic reticulum unfolded protein response"/>
    <property type="evidence" value="ECO:0007669"/>
    <property type="project" value="TreeGrafter"/>
</dbReference>
<dbReference type="Gene3D" id="3.30.420.40">
    <property type="match status" value="2"/>
</dbReference>
<dbReference type="InterPro" id="IPR018181">
    <property type="entry name" value="Heat_shock_70_CS"/>
</dbReference>
<dbReference type="KEGG" id="pbro:HOP40_11415"/>
<evidence type="ECO:0000313" key="7">
    <source>
        <dbReference type="EMBL" id="QJY46339.1"/>
    </source>
</evidence>
<keyword evidence="8" id="KW-1185">Reference proteome</keyword>
<evidence type="ECO:0000256" key="5">
    <source>
        <dbReference type="ARBA" id="ARBA00023186"/>
    </source>
</evidence>
<dbReference type="GO" id="GO:0140662">
    <property type="term" value="F:ATP-dependent protein folding chaperone"/>
    <property type="evidence" value="ECO:0007669"/>
    <property type="project" value="InterPro"/>
</dbReference>
<sequence length="627" mass="61583">MAYQLGIDLGTTWTAAAVCRDGQERPEVLPLGGVSSSVASVVFRAPDGSLVLGEPAQRRALTEPRRVAREFKRRIGDDTPMVVGGEPMTAADLCARFVAWVVDEAARREGGAAESIAVTHPVEWGEHKRAVFAAALAAHGLGHVAFLTEPQAAAVGYASTERIEPGGAVGVYDLGGGTFDAAVVRKLPDGGFALLGHPTGIERLGGVDFDEAVLDHVRTALGDVWQGLDPADPSVQAAVAGLRRECTAAKEALSADTEVLVPVMLPGTHTQVRLGRAEFEDMIRPAVGETVEALRRALVSAGLAPGDLDAVLLVGGSSRIPLVSQLVSAELGRSIAVDADPKAVVAAGAALTARGLVRPAVAVPVAAPAAEPLPDVLPAVPPVAFEDAPEEPDAPRRRRGTLVLAASIAVVATFGLSATLATGVVPLPAAVVGESLAQADAAVPAAGAPAGVDPWTGAAPAVTTPAGPRRPEAVAAAVRPVARVTPTGATGASAAVPTPAAVPVAPAPAAPAPVVPAAPVPAPAPVPVPGPGTGTGGTEDTGGTDTPPTDNGGDTPPADDGGSTPPADNGGGSTGGDTGGTEGGGTPPVTEPAPVGGTEGASQGGTSTAPAAAPATSAAASTAPAAP</sequence>
<dbReference type="Proteomes" id="UP000505377">
    <property type="component" value="Chromosome"/>
</dbReference>
<dbReference type="Pfam" id="PF00012">
    <property type="entry name" value="HSP70"/>
    <property type="match status" value="2"/>
</dbReference>
<feature type="compositionally biased region" description="Gly residues" evidence="6">
    <location>
        <begin position="531"/>
        <end position="540"/>
    </location>
</feature>
<dbReference type="AlphaFoldDB" id="A0A6M6JIS0"/>
<keyword evidence="4" id="KW-0346">Stress response</keyword>
<evidence type="ECO:0000313" key="8">
    <source>
        <dbReference type="Proteomes" id="UP000505377"/>
    </source>
</evidence>
<evidence type="ECO:0000256" key="4">
    <source>
        <dbReference type="ARBA" id="ARBA00023016"/>
    </source>
</evidence>
<keyword evidence="3" id="KW-0067">ATP-binding</keyword>
<proteinExistence type="inferred from homology"/>
<dbReference type="InterPro" id="IPR013126">
    <property type="entry name" value="Hsp_70_fam"/>
</dbReference>
<dbReference type="EMBL" id="CP053564">
    <property type="protein sequence ID" value="QJY46339.1"/>
    <property type="molecule type" value="Genomic_DNA"/>
</dbReference>
<evidence type="ECO:0000256" key="3">
    <source>
        <dbReference type="ARBA" id="ARBA00022840"/>
    </source>
</evidence>
<dbReference type="PANTHER" id="PTHR45639">
    <property type="entry name" value="HSC70CB, ISOFORM G-RELATED"/>
    <property type="match status" value="1"/>
</dbReference>
<comment type="similarity">
    <text evidence="1">Belongs to the heat shock protein 70 family.</text>
</comment>
<evidence type="ECO:0000256" key="6">
    <source>
        <dbReference type="SAM" id="MobiDB-lite"/>
    </source>
</evidence>
<evidence type="ECO:0000256" key="1">
    <source>
        <dbReference type="ARBA" id="ARBA00007381"/>
    </source>
</evidence>
<dbReference type="GO" id="GO:0005524">
    <property type="term" value="F:ATP binding"/>
    <property type="evidence" value="ECO:0007669"/>
    <property type="project" value="UniProtKB-KW"/>
</dbReference>
<gene>
    <name evidence="7" type="ORF">HOP40_11415</name>
</gene>
<keyword evidence="2" id="KW-0547">Nucleotide-binding</keyword>
<accession>A0A6M6JIS0</accession>